<organism evidence="2 3">
    <name type="scientific">Parapedobacter composti</name>
    <dbReference type="NCBI Taxonomy" id="623281"/>
    <lineage>
        <taxon>Bacteria</taxon>
        <taxon>Pseudomonadati</taxon>
        <taxon>Bacteroidota</taxon>
        <taxon>Sphingobacteriia</taxon>
        <taxon>Sphingobacteriales</taxon>
        <taxon>Sphingobacteriaceae</taxon>
        <taxon>Parapedobacter</taxon>
    </lineage>
</organism>
<accession>A0A1I1GSY5</accession>
<dbReference type="InterPro" id="IPR003673">
    <property type="entry name" value="CoA-Trfase_fam_III"/>
</dbReference>
<reference evidence="2 3" key="1">
    <citation type="submission" date="2016-10" db="EMBL/GenBank/DDBJ databases">
        <authorList>
            <person name="de Groot N.N."/>
        </authorList>
    </citation>
    <scope>NUCLEOTIDE SEQUENCE [LARGE SCALE GENOMIC DNA]</scope>
    <source>
        <strain evidence="2 3">DSM 22900</strain>
    </source>
</reference>
<proteinExistence type="predicted"/>
<dbReference type="GO" id="GO:0008410">
    <property type="term" value="F:CoA-transferase activity"/>
    <property type="evidence" value="ECO:0007669"/>
    <property type="project" value="TreeGrafter"/>
</dbReference>
<dbReference type="InterPro" id="IPR050483">
    <property type="entry name" value="CoA-transferase_III_domain"/>
</dbReference>
<dbReference type="AlphaFoldDB" id="A0A1I1GSY5"/>
<sequence>MDRPLDGLLVLEFAQFMAGPTTGLRLADLGARVIKIERPVSGEAGRQIAIKNLFVDDNGSLVFHTINRNKESYAADLKNEGDLARVKALIKRADVIIHNFRPGIMEKFGLDYTSASQLNGSIVYAVVSGYGTSGPWAGKPGQDLLVQSLSGLTWLTGSRADGPVPFGLAVVDMYCATHLTQGILAGLLKRSRTQQSVLVEVSLMESALDMQFEVLTTHLNDGGKLPDRSGVCGSGHAYLSAPYGVYATAKGYIALAMGDLTQIAGLVGLAPGCYQDRATWFSRRDELLKQIGERMKRQPANAWEALLTGAGVWCAVVNDYGAFTGSDGFRHADMLQEVALSNGSRLTTTRSPLQIDGKCLRANKAAPGVGADNARINRDYHLTS</sequence>
<gene>
    <name evidence="2" type="ORF">SAMN05421747_10575</name>
</gene>
<protein>
    <submittedName>
        <fullName evidence="2">Crotonobetainyl-CoA:carnitine CoA-transferase CaiB</fullName>
    </submittedName>
</protein>
<name>A0A1I1GSY5_9SPHI</name>
<dbReference type="EMBL" id="FOLL01000005">
    <property type="protein sequence ID" value="SFC14764.1"/>
    <property type="molecule type" value="Genomic_DNA"/>
</dbReference>
<keyword evidence="1 2" id="KW-0808">Transferase</keyword>
<dbReference type="PANTHER" id="PTHR48207:SF4">
    <property type="entry name" value="BLL6097 PROTEIN"/>
    <property type="match status" value="1"/>
</dbReference>
<dbReference type="Proteomes" id="UP000199577">
    <property type="component" value="Unassembled WGS sequence"/>
</dbReference>
<evidence type="ECO:0000256" key="1">
    <source>
        <dbReference type="ARBA" id="ARBA00022679"/>
    </source>
</evidence>
<dbReference type="SUPFAM" id="SSF89796">
    <property type="entry name" value="CoA-transferase family III (CaiB/BaiF)"/>
    <property type="match status" value="1"/>
</dbReference>
<dbReference type="OrthoDB" id="9797653at2"/>
<dbReference type="RefSeq" id="WP_090972853.1">
    <property type="nucleotide sequence ID" value="NZ_FOLL01000005.1"/>
</dbReference>
<dbReference type="PANTHER" id="PTHR48207">
    <property type="entry name" value="SUCCINATE--HYDROXYMETHYLGLUTARATE COA-TRANSFERASE"/>
    <property type="match status" value="1"/>
</dbReference>
<dbReference type="STRING" id="623281.SAMN05421747_10575"/>
<dbReference type="Gene3D" id="3.30.1540.10">
    <property type="entry name" value="formyl-coa transferase, domain 3"/>
    <property type="match status" value="1"/>
</dbReference>
<dbReference type="Pfam" id="PF02515">
    <property type="entry name" value="CoA_transf_3"/>
    <property type="match status" value="1"/>
</dbReference>
<keyword evidence="3" id="KW-1185">Reference proteome</keyword>
<dbReference type="InterPro" id="IPR023606">
    <property type="entry name" value="CoA-Trfase_III_dom_1_sf"/>
</dbReference>
<dbReference type="Gene3D" id="3.40.50.10540">
    <property type="entry name" value="Crotonobetainyl-coa:carnitine coa-transferase, domain 1"/>
    <property type="match status" value="1"/>
</dbReference>
<dbReference type="InterPro" id="IPR044855">
    <property type="entry name" value="CoA-Trfase_III_dom3_sf"/>
</dbReference>
<evidence type="ECO:0000313" key="3">
    <source>
        <dbReference type="Proteomes" id="UP000199577"/>
    </source>
</evidence>
<evidence type="ECO:0000313" key="2">
    <source>
        <dbReference type="EMBL" id="SFC14764.1"/>
    </source>
</evidence>